<keyword evidence="1" id="KW-0812">Transmembrane</keyword>
<comment type="caution">
    <text evidence="3">The sequence shown here is derived from an EMBL/GenBank/DDBJ whole genome shotgun (WGS) entry which is preliminary data.</text>
</comment>
<evidence type="ECO:0000256" key="1">
    <source>
        <dbReference type="SAM" id="Phobius"/>
    </source>
</evidence>
<dbReference type="AlphaFoldDB" id="A0A9X1YFN6"/>
<feature type="transmembrane region" description="Helical" evidence="1">
    <location>
        <begin position="40"/>
        <end position="60"/>
    </location>
</feature>
<feature type="transmembrane region" description="Helical" evidence="1">
    <location>
        <begin position="130"/>
        <end position="153"/>
    </location>
</feature>
<feature type="transmembrane region" description="Helical" evidence="1">
    <location>
        <begin position="88"/>
        <end position="118"/>
    </location>
</feature>
<accession>A0A9X1YFN6</accession>
<keyword evidence="4" id="KW-1185">Reference proteome</keyword>
<evidence type="ECO:0000313" key="3">
    <source>
        <dbReference type="EMBL" id="MCK9685106.1"/>
    </source>
</evidence>
<evidence type="ECO:0000313" key="4">
    <source>
        <dbReference type="Proteomes" id="UP001139353"/>
    </source>
</evidence>
<proteinExistence type="predicted"/>
<organism evidence="3 4">
    <name type="scientific">Scleromatobacter humisilvae</name>
    <dbReference type="NCBI Taxonomy" id="2897159"/>
    <lineage>
        <taxon>Bacteria</taxon>
        <taxon>Pseudomonadati</taxon>
        <taxon>Pseudomonadota</taxon>
        <taxon>Betaproteobacteria</taxon>
        <taxon>Burkholderiales</taxon>
        <taxon>Sphaerotilaceae</taxon>
        <taxon>Scleromatobacter</taxon>
    </lineage>
</organism>
<dbReference type="InterPro" id="IPR009936">
    <property type="entry name" value="DUF1468"/>
</dbReference>
<dbReference type="RefSeq" id="WP_275681119.1">
    <property type="nucleotide sequence ID" value="NZ_JAJLJH010000001.1"/>
</dbReference>
<keyword evidence="1" id="KW-0472">Membrane</keyword>
<protein>
    <submittedName>
        <fullName evidence="3">Tripartite tricarboxylate transporter TctB family protein</fullName>
    </submittedName>
</protein>
<feature type="domain" description="DUF1468" evidence="2">
    <location>
        <begin position="10"/>
        <end position="154"/>
    </location>
</feature>
<dbReference type="Proteomes" id="UP001139353">
    <property type="component" value="Unassembled WGS sequence"/>
</dbReference>
<name>A0A9X1YFN6_9BURK</name>
<keyword evidence="1" id="KW-1133">Transmembrane helix</keyword>
<dbReference type="EMBL" id="JAJLJH010000001">
    <property type="protein sequence ID" value="MCK9685106.1"/>
    <property type="molecule type" value="Genomic_DNA"/>
</dbReference>
<evidence type="ECO:0000259" key="2">
    <source>
        <dbReference type="Pfam" id="PF07331"/>
    </source>
</evidence>
<sequence>MNKLTKDRLGGALLVATGAATVLAGSGYGMGTLRAMGSGFYPVVLGVLLALIGAVLFASATRAPDAHLASAPAETAHLSGPVVQWRGWLCILGGALSFVVLGQHGGLVPASFVSVFVAALGDRNNSVRDAALLAALMTILGVVVFHYGLHLLLPLFQW</sequence>
<gene>
    <name evidence="3" type="ORF">LPC04_05210</name>
</gene>
<dbReference type="Pfam" id="PF07331">
    <property type="entry name" value="TctB"/>
    <property type="match status" value="1"/>
</dbReference>
<reference evidence="3" key="1">
    <citation type="submission" date="2021-11" db="EMBL/GenBank/DDBJ databases">
        <title>BS-T2-15 a new species belonging to the Comamonadaceae family isolated from the soil of a French oak forest.</title>
        <authorList>
            <person name="Mieszkin S."/>
            <person name="Alain K."/>
        </authorList>
    </citation>
    <scope>NUCLEOTIDE SEQUENCE</scope>
    <source>
        <strain evidence="3">BS-T2-15</strain>
    </source>
</reference>